<evidence type="ECO:0000256" key="2">
    <source>
        <dbReference type="ARBA" id="ARBA00029447"/>
    </source>
</evidence>
<evidence type="ECO:0000313" key="9">
    <source>
        <dbReference type="EMBL" id="RCV93778.1"/>
    </source>
</evidence>
<dbReference type="OrthoDB" id="2489132at2"/>
<dbReference type="PANTHER" id="PTHR43531:SF7">
    <property type="entry name" value="AEROTAXIS RECEPTOR"/>
    <property type="match status" value="1"/>
</dbReference>
<dbReference type="CDD" id="cd11386">
    <property type="entry name" value="MCP_signal"/>
    <property type="match status" value="1"/>
</dbReference>
<evidence type="ECO:0000259" key="8">
    <source>
        <dbReference type="PROSITE" id="PS50112"/>
    </source>
</evidence>
<dbReference type="SMART" id="SM00283">
    <property type="entry name" value="MA"/>
    <property type="match status" value="1"/>
</dbReference>
<dbReference type="InterPro" id="IPR013655">
    <property type="entry name" value="PAS_fold_3"/>
</dbReference>
<dbReference type="GO" id="GO:0004888">
    <property type="term" value="F:transmembrane signaling receptor activity"/>
    <property type="evidence" value="ECO:0007669"/>
    <property type="project" value="InterPro"/>
</dbReference>
<dbReference type="GO" id="GO:0005886">
    <property type="term" value="C:plasma membrane"/>
    <property type="evidence" value="ECO:0007669"/>
    <property type="project" value="TreeGrafter"/>
</dbReference>
<dbReference type="InterPro" id="IPR000014">
    <property type="entry name" value="PAS"/>
</dbReference>
<dbReference type="SUPFAM" id="SSF55785">
    <property type="entry name" value="PYP-like sensor domain (PAS domain)"/>
    <property type="match status" value="1"/>
</dbReference>
<dbReference type="GO" id="GO:0006935">
    <property type="term" value="P:chemotaxis"/>
    <property type="evidence" value="ECO:0007669"/>
    <property type="project" value="InterPro"/>
</dbReference>
<dbReference type="InterPro" id="IPR004089">
    <property type="entry name" value="MCPsignal_dom"/>
</dbReference>
<dbReference type="PROSITE" id="PS50111">
    <property type="entry name" value="CHEMOTAXIS_TRANSDUC_2"/>
    <property type="match status" value="1"/>
</dbReference>
<dbReference type="RefSeq" id="WP_114485106.1">
    <property type="nucleotide sequence ID" value="NZ_CBCSHM010000052.1"/>
</dbReference>
<dbReference type="CDD" id="cd00130">
    <property type="entry name" value="PAS"/>
    <property type="match status" value="1"/>
</dbReference>
<dbReference type="PROSITE" id="PS50112">
    <property type="entry name" value="PAS"/>
    <property type="match status" value="1"/>
</dbReference>
<protein>
    <submittedName>
        <fullName evidence="9">PAS domain S-box protein</fullName>
    </submittedName>
</protein>
<dbReference type="PRINTS" id="PR00260">
    <property type="entry name" value="CHEMTRNSDUCR"/>
</dbReference>
<evidence type="ECO:0000256" key="4">
    <source>
        <dbReference type="SAM" id="Coils"/>
    </source>
</evidence>
<comment type="similarity">
    <text evidence="2">Belongs to the methyl-accepting chemotaxis (MCP) protein family.</text>
</comment>
<dbReference type="NCBIfam" id="TIGR00229">
    <property type="entry name" value="sensory_box"/>
    <property type="match status" value="1"/>
</dbReference>
<organism evidence="9 10">
    <name type="scientific">Vreelandella rituensis</name>
    <dbReference type="NCBI Taxonomy" id="2282306"/>
    <lineage>
        <taxon>Bacteria</taxon>
        <taxon>Pseudomonadati</taxon>
        <taxon>Pseudomonadota</taxon>
        <taxon>Gammaproteobacteria</taxon>
        <taxon>Oceanospirillales</taxon>
        <taxon>Halomonadaceae</taxon>
        <taxon>Vreelandella</taxon>
    </lineage>
</organism>
<comment type="caution">
    <text evidence="9">The sequence shown here is derived from an EMBL/GenBank/DDBJ whole genome shotgun (WGS) entry which is preliminary data.</text>
</comment>
<dbReference type="Pfam" id="PF00015">
    <property type="entry name" value="MCPsignal"/>
    <property type="match status" value="1"/>
</dbReference>
<evidence type="ECO:0000256" key="1">
    <source>
        <dbReference type="ARBA" id="ARBA00023224"/>
    </source>
</evidence>
<gene>
    <name evidence="9" type="ORF">DU506_01075</name>
</gene>
<feature type="region of interest" description="Disordered" evidence="5">
    <location>
        <begin position="533"/>
        <end position="574"/>
    </location>
</feature>
<dbReference type="EMBL" id="QPIJ01000001">
    <property type="protein sequence ID" value="RCV93778.1"/>
    <property type="molecule type" value="Genomic_DNA"/>
</dbReference>
<dbReference type="Gene3D" id="1.10.287.950">
    <property type="entry name" value="Methyl-accepting chemotaxis protein"/>
    <property type="match status" value="1"/>
</dbReference>
<dbReference type="Gene3D" id="3.30.450.20">
    <property type="entry name" value="PAS domain"/>
    <property type="match status" value="1"/>
</dbReference>
<dbReference type="AlphaFoldDB" id="A0A368U987"/>
<keyword evidence="6" id="KW-0472">Membrane</keyword>
<dbReference type="InterPro" id="IPR035965">
    <property type="entry name" value="PAS-like_dom_sf"/>
</dbReference>
<evidence type="ECO:0000313" key="10">
    <source>
        <dbReference type="Proteomes" id="UP000253204"/>
    </source>
</evidence>
<keyword evidence="10" id="KW-1185">Reference proteome</keyword>
<evidence type="ECO:0000256" key="6">
    <source>
        <dbReference type="SAM" id="Phobius"/>
    </source>
</evidence>
<keyword evidence="6" id="KW-0812">Transmembrane</keyword>
<feature type="domain" description="PAS" evidence="8">
    <location>
        <begin position="25"/>
        <end position="76"/>
    </location>
</feature>
<dbReference type="InterPro" id="IPR004090">
    <property type="entry name" value="Chemotax_Me-accpt_rcpt"/>
</dbReference>
<accession>A0A368U987</accession>
<name>A0A368U987_9GAMM</name>
<evidence type="ECO:0000256" key="3">
    <source>
        <dbReference type="PROSITE-ProRule" id="PRU00284"/>
    </source>
</evidence>
<keyword evidence="6" id="KW-1133">Transmembrane helix</keyword>
<dbReference type="SUPFAM" id="SSF58104">
    <property type="entry name" value="Methyl-accepting chemotaxis protein (MCP) signaling domain"/>
    <property type="match status" value="1"/>
</dbReference>
<dbReference type="InterPro" id="IPR051310">
    <property type="entry name" value="MCP_chemotaxis"/>
</dbReference>
<evidence type="ECO:0000256" key="5">
    <source>
        <dbReference type="SAM" id="MobiDB-lite"/>
    </source>
</evidence>
<feature type="domain" description="Methyl-accepting transducer" evidence="7">
    <location>
        <begin position="280"/>
        <end position="509"/>
    </location>
</feature>
<feature type="transmembrane region" description="Helical" evidence="6">
    <location>
        <begin position="200"/>
        <end position="220"/>
    </location>
</feature>
<dbReference type="PANTHER" id="PTHR43531">
    <property type="entry name" value="PROTEIN ICFG"/>
    <property type="match status" value="1"/>
</dbReference>
<feature type="transmembrane region" description="Helical" evidence="6">
    <location>
        <begin position="172"/>
        <end position="194"/>
    </location>
</feature>
<evidence type="ECO:0000259" key="7">
    <source>
        <dbReference type="PROSITE" id="PS50111"/>
    </source>
</evidence>
<keyword evidence="1 3" id="KW-0807">Transducer</keyword>
<reference evidence="9 10" key="1">
    <citation type="submission" date="2018-07" db="EMBL/GenBank/DDBJ databases">
        <title>Halomonas rutogse sp. nov., isolated from Lake TangqianCo on Tibetan Plateau.</title>
        <authorList>
            <person name="Lu H."/>
            <person name="Xing P."/>
            <person name="Wu Q."/>
        </authorList>
    </citation>
    <scope>NUCLEOTIDE SEQUENCE [LARGE SCALE GENOMIC DNA]</scope>
    <source>
        <strain evidence="9 10">TQ8S</strain>
    </source>
</reference>
<keyword evidence="4" id="KW-0175">Coiled coil</keyword>
<dbReference type="Pfam" id="PF08447">
    <property type="entry name" value="PAS_3"/>
    <property type="match status" value="1"/>
</dbReference>
<proteinExistence type="inferred from homology"/>
<feature type="coiled-coil region" evidence="4">
    <location>
        <begin position="445"/>
        <end position="472"/>
    </location>
</feature>
<dbReference type="Proteomes" id="UP000253204">
    <property type="component" value="Unassembled WGS sequence"/>
</dbReference>
<sequence length="574" mass="61561">MRNNGPVTQIDHPLGEHDVLISKTDEKSRITYANQTFIDISGFTYDELHGAPHNIVRHPDIPQSVFEDMWRDLQGGSYWSGLVKNRCKNGDHYWVRANVVPMRANGRITGFVSVRVKPEPGEIDAAETIYRNIRENSGRYKVKHGAPVAQNPLRRLFEINLSSSRVRMAGAAAFNVATIFGISFAGAAALYSAAPEANSWLWLGGAGTAGGLLIGALTLIDGLQTRRFIRSANDFSLQLAAGNLDAVAPASGRGDMDRALSTMGFMRKSLSALIGDLNNRVDKVRPSVEDLATSNEQMASRIEQQAAAVQQTAASTEEISSTVSQSAENAQLASQASVGNVTEVDRASAVMTSLAEAMEQITQQAENMAGMVSTIDAIAFQTNILALNASVEAARAGEHGRGFAVVAQEVRKLASQSAEAAHQVQAMITQSRQSILGGKMQTREAEDAMLRIREASHRVNDLMDEIRAATSEQSDGVAQISQAISEIDRGTQESATSMQTYNRSVALLNGEVSALAHSARAFLSDTEALRAANTQATTPKATPKSRALPRTAANGRVPAPSPLLAAGDDTWETF</sequence>
<dbReference type="GO" id="GO:0007165">
    <property type="term" value="P:signal transduction"/>
    <property type="evidence" value="ECO:0007669"/>
    <property type="project" value="UniProtKB-KW"/>
</dbReference>